<feature type="transmembrane region" description="Helical" evidence="6">
    <location>
        <begin position="126"/>
        <end position="149"/>
    </location>
</feature>
<feature type="compositionally biased region" description="Polar residues" evidence="5">
    <location>
        <begin position="1"/>
        <end position="12"/>
    </location>
</feature>
<comment type="subcellular location">
    <subcellularLocation>
        <location evidence="1">Membrane</location>
        <topology evidence="1">Multi-pass membrane protein</topology>
    </subcellularLocation>
</comment>
<reference evidence="7 8" key="1">
    <citation type="submission" date="2013-07" db="EMBL/GenBank/DDBJ databases">
        <authorList>
            <consortium name="DOE Joint Genome Institute"/>
            <person name="Reeve W."/>
            <person name="Huntemann M."/>
            <person name="Han J."/>
            <person name="Chen A."/>
            <person name="Kyrpides N."/>
            <person name="Mavromatis K."/>
            <person name="Markowitz V."/>
            <person name="Palaniappan K."/>
            <person name="Ivanova N."/>
            <person name="Schaumberg A."/>
            <person name="Pati A."/>
            <person name="Liolios K."/>
            <person name="Nordberg H.P."/>
            <person name="Cantor M.N."/>
            <person name="Hua S.X."/>
            <person name="Woyke T."/>
        </authorList>
    </citation>
    <scope>NUCLEOTIDE SEQUENCE [LARGE SCALE GENOMIC DNA]</scope>
    <source>
        <strain evidence="7 8">DSM 43889</strain>
    </source>
</reference>
<feature type="transmembrane region" description="Helical" evidence="6">
    <location>
        <begin position="181"/>
        <end position="201"/>
    </location>
</feature>
<dbReference type="CDD" id="cd13963">
    <property type="entry name" value="PT_UbiA_2"/>
    <property type="match status" value="1"/>
</dbReference>
<dbReference type="Proteomes" id="UP000791080">
    <property type="component" value="Unassembled WGS sequence"/>
</dbReference>
<accession>A0ABT1JDD2</accession>
<feature type="transmembrane region" description="Helical" evidence="6">
    <location>
        <begin position="88"/>
        <end position="105"/>
    </location>
</feature>
<protein>
    <submittedName>
        <fullName evidence="7">4-hydroxybenzoate polyprenyltransferase</fullName>
    </submittedName>
</protein>
<dbReference type="InterPro" id="IPR044878">
    <property type="entry name" value="UbiA_sf"/>
</dbReference>
<keyword evidence="3 6" id="KW-1133">Transmembrane helix</keyword>
<dbReference type="InterPro" id="IPR000537">
    <property type="entry name" value="UbiA_prenyltransferase"/>
</dbReference>
<evidence type="ECO:0000256" key="2">
    <source>
        <dbReference type="ARBA" id="ARBA00022692"/>
    </source>
</evidence>
<dbReference type="Gene3D" id="1.10.357.140">
    <property type="entry name" value="UbiA prenyltransferase"/>
    <property type="match status" value="1"/>
</dbReference>
<feature type="transmembrane region" description="Helical" evidence="6">
    <location>
        <begin position="278"/>
        <end position="299"/>
    </location>
</feature>
<keyword evidence="8" id="KW-1185">Reference proteome</keyword>
<feature type="transmembrane region" description="Helical" evidence="6">
    <location>
        <begin position="207"/>
        <end position="224"/>
    </location>
</feature>
<organism evidence="7 8">
    <name type="scientific">Actinoalloteichus caeruleus DSM 43889</name>
    <dbReference type="NCBI Taxonomy" id="1120930"/>
    <lineage>
        <taxon>Bacteria</taxon>
        <taxon>Bacillati</taxon>
        <taxon>Actinomycetota</taxon>
        <taxon>Actinomycetes</taxon>
        <taxon>Pseudonocardiales</taxon>
        <taxon>Pseudonocardiaceae</taxon>
        <taxon>Actinoalloteichus</taxon>
        <taxon>Actinoalloteichus cyanogriseus</taxon>
    </lineage>
</organism>
<gene>
    <name evidence="7" type="ORF">G443_000071</name>
</gene>
<sequence length="338" mass="35660">MDHALETNQTPTLPAPRPGDVDPPSTPPPTGDASARGSAPLAPARSGRAGPRDLFRLVRPKQWVKNVVVVLPPLLTAPAAVLPGLWPLLATVLAFVAASSTVYVLNDLRDREADRLHPVKRNRPLASGRVSTATAWFLIAAGCAAMVLWSLLLPWAVSLVIGGYLALNLAYCLVLKNRPLVDVSVVATGFVLRAVAGSLAVGAAIDPWLMICVYCACLLLAVGKRRHELTLVERDPAALAHRPTLASYSVTFLDHVIVVTLAAALLSYANFVGFGPTAAASALVVLTFPLAAFAVFRYLQLVTVRRTGGDPGSDLFRDVPTVVNAGLWLAVLVVAGAL</sequence>
<evidence type="ECO:0000313" key="8">
    <source>
        <dbReference type="Proteomes" id="UP000791080"/>
    </source>
</evidence>
<dbReference type="Pfam" id="PF01040">
    <property type="entry name" value="UbiA"/>
    <property type="match status" value="1"/>
</dbReference>
<evidence type="ECO:0000256" key="6">
    <source>
        <dbReference type="SAM" id="Phobius"/>
    </source>
</evidence>
<feature type="transmembrane region" description="Helical" evidence="6">
    <location>
        <begin position="245"/>
        <end position="266"/>
    </location>
</feature>
<keyword evidence="2 6" id="KW-0812">Transmembrane</keyword>
<name>A0ABT1JDD2_ACTCY</name>
<evidence type="ECO:0000313" key="7">
    <source>
        <dbReference type="EMBL" id="MCP2329801.1"/>
    </source>
</evidence>
<comment type="caution">
    <text evidence="7">The sequence shown here is derived from an EMBL/GenBank/DDBJ whole genome shotgun (WGS) entry which is preliminary data.</text>
</comment>
<dbReference type="EMBL" id="AUBJ02000001">
    <property type="protein sequence ID" value="MCP2329801.1"/>
    <property type="molecule type" value="Genomic_DNA"/>
</dbReference>
<evidence type="ECO:0000256" key="3">
    <source>
        <dbReference type="ARBA" id="ARBA00022989"/>
    </source>
</evidence>
<proteinExistence type="predicted"/>
<dbReference type="RefSeq" id="WP_051313909.1">
    <property type="nucleotide sequence ID" value="NZ_AUBJ02000001.1"/>
</dbReference>
<feature type="transmembrane region" description="Helical" evidence="6">
    <location>
        <begin position="155"/>
        <end position="174"/>
    </location>
</feature>
<feature type="region of interest" description="Disordered" evidence="5">
    <location>
        <begin position="1"/>
        <end position="47"/>
    </location>
</feature>
<evidence type="ECO:0000256" key="5">
    <source>
        <dbReference type="SAM" id="MobiDB-lite"/>
    </source>
</evidence>
<keyword evidence="4 6" id="KW-0472">Membrane</keyword>
<evidence type="ECO:0000256" key="4">
    <source>
        <dbReference type="ARBA" id="ARBA00023136"/>
    </source>
</evidence>
<evidence type="ECO:0000256" key="1">
    <source>
        <dbReference type="ARBA" id="ARBA00004141"/>
    </source>
</evidence>
<reference evidence="7 8" key="2">
    <citation type="submission" date="2022-06" db="EMBL/GenBank/DDBJ databases">
        <title>Genomic Encyclopedia of Type Strains, Phase I: the one thousand microbial genomes (KMG-I) project.</title>
        <authorList>
            <person name="Kyrpides N."/>
        </authorList>
    </citation>
    <scope>NUCLEOTIDE SEQUENCE [LARGE SCALE GENOMIC DNA]</scope>
    <source>
        <strain evidence="7 8">DSM 43889</strain>
    </source>
</reference>